<dbReference type="Proteomes" id="UP000031599">
    <property type="component" value="Unassembled WGS sequence"/>
</dbReference>
<comment type="caution">
    <text evidence="2">The sequence shown here is derived from an EMBL/GenBank/DDBJ whole genome shotgun (WGS) entry which is preliminary data.</text>
</comment>
<evidence type="ECO:0008006" key="4">
    <source>
        <dbReference type="Google" id="ProtNLM"/>
    </source>
</evidence>
<evidence type="ECO:0000313" key="2">
    <source>
        <dbReference type="EMBL" id="KIG13396.1"/>
    </source>
</evidence>
<gene>
    <name evidence="2" type="ORF">DB30_08163</name>
</gene>
<proteinExistence type="predicted"/>
<keyword evidence="1" id="KW-1277">Toxin-antitoxin system</keyword>
<accession>A0A0C2CQC8</accession>
<name>A0A0C2CQC8_9BACT</name>
<evidence type="ECO:0000313" key="3">
    <source>
        <dbReference type="Proteomes" id="UP000031599"/>
    </source>
</evidence>
<reference evidence="2 3" key="1">
    <citation type="submission" date="2014-12" db="EMBL/GenBank/DDBJ databases">
        <title>Genome assembly of Enhygromyxa salina DSM 15201.</title>
        <authorList>
            <person name="Sharma G."/>
            <person name="Subramanian S."/>
        </authorList>
    </citation>
    <scope>NUCLEOTIDE SEQUENCE [LARGE SCALE GENOMIC DNA]</scope>
    <source>
        <strain evidence="2 3">DSM 15201</strain>
    </source>
</reference>
<dbReference type="Gene3D" id="3.30.2310.20">
    <property type="entry name" value="RelE-like"/>
    <property type="match status" value="1"/>
</dbReference>
<sequence length="100" mass="11927">MNMNLRVLAEAQAELVEAVDWYAARDEYGELADRFIEEAERAKRLVRERPGAWPEVEPGVRRFVFRRFPFTLIYVVKPDEVLVLAVAHHSRRTSYWRDRH</sequence>
<evidence type="ECO:0000256" key="1">
    <source>
        <dbReference type="ARBA" id="ARBA00022649"/>
    </source>
</evidence>
<dbReference type="AlphaFoldDB" id="A0A0C2CQC8"/>
<protein>
    <recommendedName>
        <fullName evidence="4">Plasmid stabilization system protein</fullName>
    </recommendedName>
</protein>
<dbReference type="Pfam" id="PF05016">
    <property type="entry name" value="ParE_toxin"/>
    <property type="match status" value="1"/>
</dbReference>
<dbReference type="InterPro" id="IPR035093">
    <property type="entry name" value="RelE/ParE_toxin_dom_sf"/>
</dbReference>
<organism evidence="2 3">
    <name type="scientific">Enhygromyxa salina</name>
    <dbReference type="NCBI Taxonomy" id="215803"/>
    <lineage>
        <taxon>Bacteria</taxon>
        <taxon>Pseudomonadati</taxon>
        <taxon>Myxococcota</taxon>
        <taxon>Polyangia</taxon>
        <taxon>Nannocystales</taxon>
        <taxon>Nannocystaceae</taxon>
        <taxon>Enhygromyxa</taxon>
    </lineage>
</organism>
<dbReference type="EMBL" id="JMCC02000099">
    <property type="protein sequence ID" value="KIG13396.1"/>
    <property type="molecule type" value="Genomic_DNA"/>
</dbReference>
<dbReference type="InterPro" id="IPR007712">
    <property type="entry name" value="RelE/ParE_toxin"/>
</dbReference>